<dbReference type="AntiFam" id="ANF00038">
    <property type="entry name" value="Overlaps SRP RNA, same strand"/>
</dbReference>
<comment type="similarity">
    <text evidence="2 9">Belongs to the CorA metal ion transporter (MIT) (TC 1.A.35.5) family.</text>
</comment>
<dbReference type="SUPFAM" id="SSF144083">
    <property type="entry name" value="Magnesium transport protein CorA, transmembrane region"/>
    <property type="match status" value="1"/>
</dbReference>
<comment type="function">
    <text evidence="9">Magnesium transporter that may mediate the influx of magnesium.</text>
</comment>
<dbReference type="Proteomes" id="UP000250235">
    <property type="component" value="Unassembled WGS sequence"/>
</dbReference>
<dbReference type="GO" id="GO:0016020">
    <property type="term" value="C:membrane"/>
    <property type="evidence" value="ECO:0007669"/>
    <property type="project" value="UniProtKB-SubCell"/>
</dbReference>
<dbReference type="AlphaFoldDB" id="A0A2Z7ALE1"/>
<keyword evidence="5 9" id="KW-0460">Magnesium</keyword>
<evidence type="ECO:0000256" key="6">
    <source>
        <dbReference type="ARBA" id="ARBA00022989"/>
    </source>
</evidence>
<evidence type="ECO:0000256" key="9">
    <source>
        <dbReference type="RuleBase" id="RU366041"/>
    </source>
</evidence>
<dbReference type="InterPro" id="IPR039204">
    <property type="entry name" value="MRS2-like"/>
</dbReference>
<dbReference type="InterPro" id="IPR002523">
    <property type="entry name" value="MgTranspt_CorA/ZnTranspt_ZntB"/>
</dbReference>
<sequence length="504" mass="56952">MLLYSGPPVPSVELNTGALTKVWASVLLEWRALRQAGFTEQRKPPIPCSGRITGRCNLGCGDSVVMADLKERLLQPKHASASNLRDSLCRLPASGWPGMDVSGLKKRGQGLRSWIRVDANGNSQVIEVDKFTMMRRCDLPARDLRLLDPLFVYPSTILGREKAIVVNLEQIRCIITADEVLLLNSLDSYVVQYVVELQRRLQAAGVGEVWHSEGPELSRRRGSRNFDNMFANTSPDYLPFEFRALEVALETACTFLDTQAAELEIEAYPLLDEFTSKISTPNLERVRRLKSRLVALTRRVQKVRDEIEQLMDDDGDMAEMYLTEKKRRMESSFYGDQSMGIRSIDGVLPASAPISPVSSPPGGRKLEKNLSVARSRQESVRSSESVDRIEELEMLLEAYFVVIDSTLNKLTSLKEYIDDTEDFINIQLDNVRNQLIQFELLLTTATFVVAIFGVVAGIFGMNFPIPLFDDPDAFKWVMIITGVSGLIIFCLFLWFYKYRRLMPL</sequence>
<proteinExistence type="inferred from homology"/>
<keyword evidence="7 9" id="KW-0406">Ion transport</keyword>
<feature type="coiled-coil region" evidence="10">
    <location>
        <begin position="286"/>
        <end position="313"/>
    </location>
</feature>
<dbReference type="PANTHER" id="PTHR13890:SF26">
    <property type="entry name" value="MAGNESIUM TRANSPORTER MRS2-1"/>
    <property type="match status" value="1"/>
</dbReference>
<comment type="subcellular location">
    <subcellularLocation>
        <location evidence="1 9">Membrane</location>
        <topology evidence="1 9">Multi-pass membrane protein</topology>
    </subcellularLocation>
</comment>
<keyword evidence="13" id="KW-1185">Reference proteome</keyword>
<keyword evidence="3 9" id="KW-0813">Transport</keyword>
<dbReference type="PANTHER" id="PTHR13890">
    <property type="entry name" value="RNA SPLICING PROTEIN MRS2, MITOCHONDRIAL"/>
    <property type="match status" value="1"/>
</dbReference>
<evidence type="ECO:0000256" key="11">
    <source>
        <dbReference type="SAM" id="MobiDB-lite"/>
    </source>
</evidence>
<reference evidence="12 13" key="1">
    <citation type="journal article" date="2015" name="Proc. Natl. Acad. Sci. U.S.A.">
        <title>The resurrection genome of Boea hygrometrica: A blueprint for survival of dehydration.</title>
        <authorList>
            <person name="Xiao L."/>
            <person name="Yang G."/>
            <person name="Zhang L."/>
            <person name="Yang X."/>
            <person name="Zhao S."/>
            <person name="Ji Z."/>
            <person name="Zhou Q."/>
            <person name="Hu M."/>
            <person name="Wang Y."/>
            <person name="Chen M."/>
            <person name="Xu Y."/>
            <person name="Jin H."/>
            <person name="Xiao X."/>
            <person name="Hu G."/>
            <person name="Bao F."/>
            <person name="Hu Y."/>
            <person name="Wan P."/>
            <person name="Li L."/>
            <person name="Deng X."/>
            <person name="Kuang T."/>
            <person name="Xiang C."/>
            <person name="Zhu J.K."/>
            <person name="Oliver M.J."/>
            <person name="He Y."/>
        </authorList>
    </citation>
    <scope>NUCLEOTIDE SEQUENCE [LARGE SCALE GENOMIC DNA]</scope>
    <source>
        <strain evidence="13">cv. XS01</strain>
    </source>
</reference>
<dbReference type="Gene3D" id="1.20.58.340">
    <property type="entry name" value="Magnesium transport protein CorA, transmembrane region"/>
    <property type="match status" value="2"/>
</dbReference>
<gene>
    <name evidence="12" type="ORF">F511_02632</name>
</gene>
<evidence type="ECO:0000256" key="10">
    <source>
        <dbReference type="SAM" id="Coils"/>
    </source>
</evidence>
<dbReference type="OrthoDB" id="10251508at2759"/>
<evidence type="ECO:0000313" key="13">
    <source>
        <dbReference type="Proteomes" id="UP000250235"/>
    </source>
</evidence>
<evidence type="ECO:0000256" key="8">
    <source>
        <dbReference type="ARBA" id="ARBA00023136"/>
    </source>
</evidence>
<feature type="region of interest" description="Disordered" evidence="11">
    <location>
        <begin position="352"/>
        <end position="371"/>
    </location>
</feature>
<keyword evidence="6 9" id="KW-1133">Transmembrane helix</keyword>
<dbReference type="FunFam" id="2.40.128.330:FF:000001">
    <property type="entry name" value="Magnesium transporter MRS2-1"/>
    <property type="match status" value="1"/>
</dbReference>
<keyword evidence="8 9" id="KW-0472">Membrane</keyword>
<feature type="compositionally biased region" description="Low complexity" evidence="11">
    <location>
        <begin position="352"/>
        <end position="361"/>
    </location>
</feature>
<keyword evidence="10" id="KW-0175">Coiled coil</keyword>
<feature type="transmembrane region" description="Helical" evidence="9">
    <location>
        <begin position="473"/>
        <end position="496"/>
    </location>
</feature>
<dbReference type="GO" id="GO:0015095">
    <property type="term" value="F:magnesium ion transmembrane transporter activity"/>
    <property type="evidence" value="ECO:0007669"/>
    <property type="project" value="TreeGrafter"/>
</dbReference>
<evidence type="ECO:0000313" key="12">
    <source>
        <dbReference type="EMBL" id="KZV22615.1"/>
    </source>
</evidence>
<dbReference type="Gene3D" id="2.40.128.330">
    <property type="match status" value="1"/>
</dbReference>
<evidence type="ECO:0000256" key="3">
    <source>
        <dbReference type="ARBA" id="ARBA00022448"/>
    </source>
</evidence>
<accession>A0A2Z7ALE1</accession>
<name>A0A2Z7ALE1_9LAMI</name>
<dbReference type="FunFam" id="1.20.58.340:FF:000009">
    <property type="entry name" value="Magnesium transporter MRS2-1"/>
    <property type="match status" value="1"/>
</dbReference>
<dbReference type="Pfam" id="PF01544">
    <property type="entry name" value="CorA"/>
    <property type="match status" value="1"/>
</dbReference>
<evidence type="ECO:0000256" key="2">
    <source>
        <dbReference type="ARBA" id="ARBA00007535"/>
    </source>
</evidence>
<evidence type="ECO:0000256" key="1">
    <source>
        <dbReference type="ARBA" id="ARBA00004141"/>
    </source>
</evidence>
<protein>
    <recommendedName>
        <fullName evidence="9">Magnesium transporter</fullName>
    </recommendedName>
</protein>
<feature type="transmembrane region" description="Helical" evidence="9">
    <location>
        <begin position="440"/>
        <end position="461"/>
    </location>
</feature>
<dbReference type="CDD" id="cd12823">
    <property type="entry name" value="Mrs2_Mfm1p-like"/>
    <property type="match status" value="1"/>
</dbReference>
<dbReference type="InterPro" id="IPR045863">
    <property type="entry name" value="CorA_TM1_TM2"/>
</dbReference>
<evidence type="ECO:0000256" key="5">
    <source>
        <dbReference type="ARBA" id="ARBA00022842"/>
    </source>
</evidence>
<evidence type="ECO:0000256" key="7">
    <source>
        <dbReference type="ARBA" id="ARBA00023065"/>
    </source>
</evidence>
<evidence type="ECO:0000256" key="4">
    <source>
        <dbReference type="ARBA" id="ARBA00022692"/>
    </source>
</evidence>
<keyword evidence="4 9" id="KW-0812">Transmembrane</keyword>
<dbReference type="EMBL" id="KV014357">
    <property type="protein sequence ID" value="KZV22615.1"/>
    <property type="molecule type" value="Genomic_DNA"/>
</dbReference>
<dbReference type="Pfam" id="PF22099">
    <property type="entry name" value="MRS2-like"/>
    <property type="match status" value="1"/>
</dbReference>
<organism evidence="12 13">
    <name type="scientific">Dorcoceras hygrometricum</name>
    <dbReference type="NCBI Taxonomy" id="472368"/>
    <lineage>
        <taxon>Eukaryota</taxon>
        <taxon>Viridiplantae</taxon>
        <taxon>Streptophyta</taxon>
        <taxon>Embryophyta</taxon>
        <taxon>Tracheophyta</taxon>
        <taxon>Spermatophyta</taxon>
        <taxon>Magnoliopsida</taxon>
        <taxon>eudicotyledons</taxon>
        <taxon>Gunneridae</taxon>
        <taxon>Pentapetalae</taxon>
        <taxon>asterids</taxon>
        <taxon>lamiids</taxon>
        <taxon>Lamiales</taxon>
        <taxon>Gesneriaceae</taxon>
        <taxon>Didymocarpoideae</taxon>
        <taxon>Trichosporeae</taxon>
        <taxon>Loxocarpinae</taxon>
        <taxon>Dorcoceras</taxon>
    </lineage>
</organism>